<keyword evidence="3" id="KW-1185">Reference proteome</keyword>
<protein>
    <submittedName>
        <fullName evidence="2">Uncharacterized protein</fullName>
    </submittedName>
</protein>
<sequence length="512" mass="57751">MVNLNLAGGGGCRYCALVVASGFPGSSSPAVPLPDDDESDTAEESLPSLPPMEMEPSVPVYPEGFTLSRYTPLPAGSSEAKLPLCLRPGFGFRAASFEPPPPIKLPAPAEKSEPSWPSKPLVLKRGSKELAEAEARWNRELLAQADELEQESEDGCETEEDKAAFRAFKVKFARVYRNLASTDSRPLVFRNGPTDTHPRYIVTTKPRKPMLARLHEPLQWSEEPFRFPPGFAFRSLSAPPLSLNPPTSPPARKTTSPRRPSTVLVCPGGSRDEDFAELNAQRKRNFLRKADELEQKDEDLCDTEEDKVAFRAFKVKIARFYRECASTDTLPLLPDVAHPRDTQEEHLTAEDMEDRLSGRKLCPQAQHFATLALKHYNLFKRTQKLRWQRCYYPSALARQTEGHLHMLTSQRPLKIKVPHTKPRGCSSLNSCLFQLCRRTRVLSPMCVIHVCTIDDSCFGGCHEFKREIKKPLEDNLDYERCHACSDRIKHPRGDQFIGGHNSTRMPYYSTFI</sequence>
<evidence type="ECO:0000256" key="1">
    <source>
        <dbReference type="SAM" id="MobiDB-lite"/>
    </source>
</evidence>
<dbReference type="EMBL" id="RWGY01000007">
    <property type="protein sequence ID" value="TVU37246.1"/>
    <property type="molecule type" value="Genomic_DNA"/>
</dbReference>
<proteinExistence type="predicted"/>
<dbReference type="OrthoDB" id="650889at2759"/>
<dbReference type="Proteomes" id="UP000324897">
    <property type="component" value="Chromosome 4"/>
</dbReference>
<evidence type="ECO:0000313" key="3">
    <source>
        <dbReference type="Proteomes" id="UP000324897"/>
    </source>
</evidence>
<dbReference type="PANTHER" id="PTHR34710:SF13">
    <property type="entry name" value="OS05G0547600 PROTEIN"/>
    <property type="match status" value="1"/>
</dbReference>
<name>A0A5J9VP12_9POAL</name>
<accession>A0A5J9VP12</accession>
<feature type="region of interest" description="Disordered" evidence="1">
    <location>
        <begin position="26"/>
        <end position="60"/>
    </location>
</feature>
<dbReference type="AlphaFoldDB" id="A0A5J9VP12"/>
<gene>
    <name evidence="2" type="ORF">EJB05_10550</name>
</gene>
<dbReference type="Gramene" id="TVU37246">
    <property type="protein sequence ID" value="TVU37246"/>
    <property type="gene ID" value="EJB05_10550"/>
</dbReference>
<evidence type="ECO:0000313" key="2">
    <source>
        <dbReference type="EMBL" id="TVU37246.1"/>
    </source>
</evidence>
<comment type="caution">
    <text evidence="2">The sequence shown here is derived from an EMBL/GenBank/DDBJ whole genome shotgun (WGS) entry which is preliminary data.</text>
</comment>
<feature type="region of interest" description="Disordered" evidence="1">
    <location>
        <begin position="238"/>
        <end position="270"/>
    </location>
</feature>
<organism evidence="2 3">
    <name type="scientific">Eragrostis curvula</name>
    <name type="common">weeping love grass</name>
    <dbReference type="NCBI Taxonomy" id="38414"/>
    <lineage>
        <taxon>Eukaryota</taxon>
        <taxon>Viridiplantae</taxon>
        <taxon>Streptophyta</taxon>
        <taxon>Embryophyta</taxon>
        <taxon>Tracheophyta</taxon>
        <taxon>Spermatophyta</taxon>
        <taxon>Magnoliopsida</taxon>
        <taxon>Liliopsida</taxon>
        <taxon>Poales</taxon>
        <taxon>Poaceae</taxon>
        <taxon>PACMAD clade</taxon>
        <taxon>Chloridoideae</taxon>
        <taxon>Eragrostideae</taxon>
        <taxon>Eragrostidinae</taxon>
        <taxon>Eragrostis</taxon>
    </lineage>
</organism>
<reference evidence="2 3" key="1">
    <citation type="journal article" date="2019" name="Sci. Rep.">
        <title>A high-quality genome of Eragrostis curvula grass provides insights into Poaceae evolution and supports new strategies to enhance forage quality.</title>
        <authorList>
            <person name="Carballo J."/>
            <person name="Santos B.A.C.M."/>
            <person name="Zappacosta D."/>
            <person name="Garbus I."/>
            <person name="Selva J.P."/>
            <person name="Gallo C.A."/>
            <person name="Diaz A."/>
            <person name="Albertini E."/>
            <person name="Caccamo M."/>
            <person name="Echenique V."/>
        </authorList>
    </citation>
    <scope>NUCLEOTIDE SEQUENCE [LARGE SCALE GENOMIC DNA]</scope>
    <source>
        <strain evidence="3">cv. Victoria</strain>
        <tissue evidence="2">Leaf</tissue>
    </source>
</reference>
<feature type="non-terminal residue" evidence="2">
    <location>
        <position position="1"/>
    </location>
</feature>
<feature type="compositionally biased region" description="Acidic residues" evidence="1">
    <location>
        <begin position="34"/>
        <end position="43"/>
    </location>
</feature>
<dbReference type="PANTHER" id="PTHR34710">
    <property type="entry name" value="OS03G0834100 PROTEIN"/>
    <property type="match status" value="1"/>
</dbReference>